<comment type="caution">
    <text evidence="2">The sequence shown here is derived from an EMBL/GenBank/DDBJ whole genome shotgun (WGS) entry which is preliminary data.</text>
</comment>
<sequence length="70" mass="7312">MPPPSTASIGLTRSAAVEYATKGLRINAICPAHTRTAMVDSFVRNSGAPEAEALGRADTRRADEAGGRSR</sequence>
<dbReference type="SUPFAM" id="SSF51735">
    <property type="entry name" value="NAD(P)-binding Rossmann-fold domains"/>
    <property type="match status" value="1"/>
</dbReference>
<accession>A0ABW4WCC1</accession>
<reference evidence="3" key="1">
    <citation type="journal article" date="2019" name="Int. J. Syst. Evol. Microbiol.">
        <title>The Global Catalogue of Microorganisms (GCM) 10K type strain sequencing project: providing services to taxonomists for standard genome sequencing and annotation.</title>
        <authorList>
            <consortium name="The Broad Institute Genomics Platform"/>
            <consortium name="The Broad Institute Genome Sequencing Center for Infectious Disease"/>
            <person name="Wu L."/>
            <person name="Ma J."/>
        </authorList>
    </citation>
    <scope>NUCLEOTIDE SEQUENCE [LARGE SCALE GENOMIC DNA]</scope>
    <source>
        <strain evidence="3">CGMCC 1.16226</strain>
    </source>
</reference>
<dbReference type="Gene3D" id="3.40.50.720">
    <property type="entry name" value="NAD(P)-binding Rossmann-like Domain"/>
    <property type="match status" value="1"/>
</dbReference>
<evidence type="ECO:0000256" key="1">
    <source>
        <dbReference type="SAM" id="MobiDB-lite"/>
    </source>
</evidence>
<dbReference type="InterPro" id="IPR036291">
    <property type="entry name" value="NAD(P)-bd_dom_sf"/>
</dbReference>
<organism evidence="2 3">
    <name type="scientific">Mesorhizobium calcicola</name>
    <dbReference type="NCBI Taxonomy" id="1300310"/>
    <lineage>
        <taxon>Bacteria</taxon>
        <taxon>Pseudomonadati</taxon>
        <taxon>Pseudomonadota</taxon>
        <taxon>Alphaproteobacteria</taxon>
        <taxon>Hyphomicrobiales</taxon>
        <taxon>Phyllobacteriaceae</taxon>
        <taxon>Mesorhizobium</taxon>
    </lineage>
</organism>
<keyword evidence="3" id="KW-1185">Reference proteome</keyword>
<dbReference type="Pfam" id="PF13561">
    <property type="entry name" value="adh_short_C2"/>
    <property type="match status" value="1"/>
</dbReference>
<dbReference type="EMBL" id="JBHUGY010000020">
    <property type="protein sequence ID" value="MFD2054145.1"/>
    <property type="molecule type" value="Genomic_DNA"/>
</dbReference>
<evidence type="ECO:0000313" key="3">
    <source>
        <dbReference type="Proteomes" id="UP001597349"/>
    </source>
</evidence>
<proteinExistence type="predicted"/>
<gene>
    <name evidence="2" type="ORF">ACFSQT_13890</name>
</gene>
<dbReference type="InterPro" id="IPR002347">
    <property type="entry name" value="SDR_fam"/>
</dbReference>
<feature type="compositionally biased region" description="Basic and acidic residues" evidence="1">
    <location>
        <begin position="53"/>
        <end position="70"/>
    </location>
</feature>
<protein>
    <submittedName>
        <fullName evidence="2">SDR family oxidoreductase</fullName>
    </submittedName>
</protein>
<name>A0ABW4WCC1_9HYPH</name>
<evidence type="ECO:0000313" key="2">
    <source>
        <dbReference type="EMBL" id="MFD2054145.1"/>
    </source>
</evidence>
<dbReference type="RefSeq" id="WP_379019447.1">
    <property type="nucleotide sequence ID" value="NZ_JBHUGY010000020.1"/>
</dbReference>
<dbReference type="Proteomes" id="UP001597349">
    <property type="component" value="Unassembled WGS sequence"/>
</dbReference>
<feature type="region of interest" description="Disordered" evidence="1">
    <location>
        <begin position="47"/>
        <end position="70"/>
    </location>
</feature>